<evidence type="ECO:0000256" key="1">
    <source>
        <dbReference type="PROSITE-ProRule" id="PRU00284"/>
    </source>
</evidence>
<evidence type="ECO:0000259" key="2">
    <source>
        <dbReference type="PROSITE" id="PS50111"/>
    </source>
</evidence>
<dbReference type="GO" id="GO:0006935">
    <property type="term" value="P:chemotaxis"/>
    <property type="evidence" value="ECO:0007669"/>
    <property type="project" value="InterPro"/>
</dbReference>
<dbReference type="InterPro" id="IPR013655">
    <property type="entry name" value="PAS_fold_3"/>
</dbReference>
<reference evidence="5 6" key="1">
    <citation type="submission" date="2017-04" db="EMBL/GenBank/DDBJ databases">
        <authorList>
            <person name="Afonso C.L."/>
            <person name="Miller P.J."/>
            <person name="Scott M.A."/>
            <person name="Spackman E."/>
            <person name="Goraichik I."/>
            <person name="Dimitrov K.M."/>
            <person name="Suarez D.L."/>
            <person name="Swayne D.E."/>
        </authorList>
    </citation>
    <scope>NUCLEOTIDE SEQUENCE [LARGE SCALE GENOMIC DNA]</scope>
    <source>
        <strain evidence="5 6">DSM 23236</strain>
    </source>
</reference>
<feature type="domain" description="PAC" evidence="4">
    <location>
        <begin position="333"/>
        <end position="385"/>
    </location>
</feature>
<feature type="domain" description="PAS" evidence="3">
    <location>
        <begin position="759"/>
        <end position="800"/>
    </location>
</feature>
<dbReference type="InterPro" id="IPR004089">
    <property type="entry name" value="MCPsignal_dom"/>
</dbReference>
<dbReference type="Proteomes" id="UP000192761">
    <property type="component" value="Unassembled WGS sequence"/>
</dbReference>
<dbReference type="STRING" id="1121001.SAMN02745857_03076"/>
<dbReference type="Pfam" id="PF08447">
    <property type="entry name" value="PAS_3"/>
    <property type="match status" value="3"/>
</dbReference>
<dbReference type="GO" id="GO:0016020">
    <property type="term" value="C:membrane"/>
    <property type="evidence" value="ECO:0007669"/>
    <property type="project" value="InterPro"/>
</dbReference>
<dbReference type="InterPro" id="IPR035965">
    <property type="entry name" value="PAS-like_dom_sf"/>
</dbReference>
<dbReference type="InterPro" id="IPR000700">
    <property type="entry name" value="PAS-assoc_C"/>
</dbReference>
<protein>
    <submittedName>
        <fullName evidence="5">Methyl-accepting chemotaxis sensory transducer with Pas/Pac sensor</fullName>
    </submittedName>
</protein>
<evidence type="ECO:0000259" key="4">
    <source>
        <dbReference type="PROSITE" id="PS50113"/>
    </source>
</evidence>
<feature type="domain" description="PAC" evidence="4">
    <location>
        <begin position="211"/>
        <end position="263"/>
    </location>
</feature>
<dbReference type="PROSITE" id="PS50112">
    <property type="entry name" value="PAS"/>
    <property type="match status" value="5"/>
</dbReference>
<keyword evidence="1" id="KW-0807">Transducer</keyword>
<dbReference type="EMBL" id="FWXD01000020">
    <property type="protein sequence ID" value="SMC28043.1"/>
    <property type="molecule type" value="Genomic_DNA"/>
</dbReference>
<dbReference type="InterPro" id="IPR004090">
    <property type="entry name" value="Chemotax_Me-accpt_rcpt"/>
</dbReference>
<dbReference type="PROSITE" id="PS50113">
    <property type="entry name" value="PAC"/>
    <property type="match status" value="5"/>
</dbReference>
<dbReference type="InterPro" id="IPR013656">
    <property type="entry name" value="PAS_4"/>
</dbReference>
<dbReference type="PROSITE" id="PS50111">
    <property type="entry name" value="CHEMOTAXIS_TRANSDUC_2"/>
    <property type="match status" value="1"/>
</dbReference>
<dbReference type="GO" id="GO:0007165">
    <property type="term" value="P:signal transduction"/>
    <property type="evidence" value="ECO:0007669"/>
    <property type="project" value="UniProtKB-KW"/>
</dbReference>
<dbReference type="CDD" id="cd00130">
    <property type="entry name" value="PAS"/>
    <property type="match status" value="7"/>
</dbReference>
<evidence type="ECO:0000259" key="3">
    <source>
        <dbReference type="PROSITE" id="PS50112"/>
    </source>
</evidence>
<name>A0A1W1XVS8_9NEIS</name>
<feature type="domain" description="PAS" evidence="3">
    <location>
        <begin position="884"/>
        <end position="913"/>
    </location>
</feature>
<dbReference type="Pfam" id="PF00015">
    <property type="entry name" value="MCPsignal"/>
    <property type="match status" value="1"/>
</dbReference>
<dbReference type="GO" id="GO:0004888">
    <property type="term" value="F:transmembrane signaling receptor activity"/>
    <property type="evidence" value="ECO:0007669"/>
    <property type="project" value="InterPro"/>
</dbReference>
<feature type="domain" description="PAS" evidence="3">
    <location>
        <begin position="518"/>
        <end position="548"/>
    </location>
</feature>
<dbReference type="InterPro" id="IPR001610">
    <property type="entry name" value="PAC"/>
</dbReference>
<keyword evidence="6" id="KW-1185">Reference proteome</keyword>
<feature type="domain" description="PAS" evidence="3">
    <location>
        <begin position="152"/>
        <end position="182"/>
    </location>
</feature>
<dbReference type="RefSeq" id="WP_084091794.1">
    <property type="nucleotide sequence ID" value="NZ_FWXD01000020.1"/>
</dbReference>
<dbReference type="Pfam" id="PF08448">
    <property type="entry name" value="PAS_4"/>
    <property type="match status" value="4"/>
</dbReference>
<gene>
    <name evidence="5" type="ORF">SAMN02745857_03076</name>
</gene>
<feature type="domain" description="PAC" evidence="4">
    <location>
        <begin position="821"/>
        <end position="873"/>
    </location>
</feature>
<dbReference type="CDD" id="cd11386">
    <property type="entry name" value="MCP_signal"/>
    <property type="match status" value="1"/>
</dbReference>
<dbReference type="Gene3D" id="3.30.450.20">
    <property type="entry name" value="PAS domain"/>
    <property type="match status" value="7"/>
</dbReference>
<dbReference type="AlphaFoldDB" id="A0A1W1XVS8"/>
<dbReference type="SMART" id="SM00086">
    <property type="entry name" value="PAC"/>
    <property type="match status" value="7"/>
</dbReference>
<feature type="domain" description="Methyl-accepting transducer" evidence="2">
    <location>
        <begin position="998"/>
        <end position="1181"/>
    </location>
</feature>
<feature type="domain" description="PAS" evidence="3">
    <location>
        <begin position="640"/>
        <end position="671"/>
    </location>
</feature>
<dbReference type="PANTHER" id="PTHR24422:SF10">
    <property type="entry name" value="CHEMOTAXIS PROTEIN METHYLTRANSFERASE 2"/>
    <property type="match status" value="1"/>
</dbReference>
<feature type="domain" description="PAC" evidence="4">
    <location>
        <begin position="941"/>
        <end position="995"/>
    </location>
</feature>
<dbReference type="Gene3D" id="1.10.287.950">
    <property type="entry name" value="Methyl-accepting chemotaxis protein"/>
    <property type="match status" value="1"/>
</dbReference>
<dbReference type="InterPro" id="IPR050903">
    <property type="entry name" value="Bact_Chemotaxis_MeTrfase"/>
</dbReference>
<dbReference type="SUPFAM" id="SSF58104">
    <property type="entry name" value="Methyl-accepting chemotaxis protein (MCP) signaling domain"/>
    <property type="match status" value="1"/>
</dbReference>
<dbReference type="SMART" id="SM00091">
    <property type="entry name" value="PAS"/>
    <property type="match status" value="8"/>
</dbReference>
<dbReference type="Pfam" id="PF13426">
    <property type="entry name" value="PAS_9"/>
    <property type="match status" value="1"/>
</dbReference>
<feature type="domain" description="PAC" evidence="4">
    <location>
        <begin position="577"/>
        <end position="629"/>
    </location>
</feature>
<dbReference type="NCBIfam" id="TIGR00229">
    <property type="entry name" value="sensory_box"/>
    <property type="match status" value="7"/>
</dbReference>
<dbReference type="InterPro" id="IPR000014">
    <property type="entry name" value="PAS"/>
</dbReference>
<evidence type="ECO:0000313" key="5">
    <source>
        <dbReference type="EMBL" id="SMC28043.1"/>
    </source>
</evidence>
<sequence>MLLDTISDTLLPDALAGKSITSDKMADVVGVLAVLTRYRALAMIDTQGLVQDASPALLTLFNLGASQPPGLSVGDLFPDAPLEALTALAQGELRHLESHSATDSGEPLFLRIDAYPLDGGLTLLVIDDHTALSRAHIEDSGKVSAINNTQAVVEFDLGGHILYANEQFLDSMGFALDEVVGQHHRMFCLPDYAESPEYAAFWAALAQGYAKSGEFLRVNREGEPVWLQATYTPIKGPNGVPYKVIEFASDITAAKRKTLEDEGKLAAINRTQAIIEFALDGTILTANPLFLDTVHYPLDEIIGQHHSIFCLPDYAASAEYAAFWAGLRAGEPKSGEFMRLDKHGKTIWLQATYAPILGVDGKPVKVVKFCQDITAAKQKALEDDSKLAAVNRTQAAIEFDLDGNILNANPLFLRTMGYGLDAIRGKHHRMFCPQGYADSDEYRLFWDELRAGKARAGEFMRVNSKGEPVWLQATYTPVAGLDGKPLKIVKYASDITATKLKSIEDDGKVAAIERSQGVIEFDMAGNIISANDNFLQLMGYELGEVQGQHHRMFVERDEAAGAAYRAFWQKLGRGEFDSGEYLRLGKNGKRIWIQATYNPILDLEGRPVKVVKFCSDITAAKLANIETQARMDAVSVSSCILDLGRDGTVLGMNDLLERALGYSRSELIGKNESAIMFAEDIGNPNHQDNWNRLREGKPLSGEFRRKGSGERELWFGATFNPVLGLDGLLTKVVVIAQDITEDKRTRLDNEGKLKAIDRSEAMIEFDLSGKVLSANENFLKLMDYRIEEVLGRHHRMFVDPAFAASADYQAFWERLARGEREAAEYRRIGRGGREVWLQATYNPIFDPGGKPVKVVKFATDVTELKLRGAESAAKIEAVDLGQAVVEFDLDGNVLTANRNFLAAMGYTMREILGHHHSIFCTSEYTQGPEYREFWLKLGEGQFISGRFHRVGKYSRDVWLQASYNPIRDLNGKVVKVVKYAYDVTREVKLQRQITARSDTVAATLRQLSDSIELIADNAGQAAQTVQDSAQAANAGFEAVRQSRTNINQVQASAQKVSEIVRVISEIANQTNLLAFNAAIEAARAGQYGVGFSVVAAEVRKLAERSAAAAKEISQLIETSVQQVNAGAEVNDQATRQLENIIQAVRGTATRVDEIGKAADGQRSTTGEVSAFVRELSQSVSD</sequence>
<dbReference type="OrthoDB" id="9765776at2"/>
<proteinExistence type="predicted"/>
<accession>A0A1W1XVS8</accession>
<dbReference type="SUPFAM" id="SSF55785">
    <property type="entry name" value="PYP-like sensor domain (PAS domain)"/>
    <property type="match status" value="7"/>
</dbReference>
<organism evidence="5 6">
    <name type="scientific">Andreprevotia lacus DSM 23236</name>
    <dbReference type="NCBI Taxonomy" id="1121001"/>
    <lineage>
        <taxon>Bacteria</taxon>
        <taxon>Pseudomonadati</taxon>
        <taxon>Pseudomonadota</taxon>
        <taxon>Betaproteobacteria</taxon>
        <taxon>Neisseriales</taxon>
        <taxon>Chitinibacteraceae</taxon>
        <taxon>Andreprevotia</taxon>
    </lineage>
</organism>
<dbReference type="PRINTS" id="PR00260">
    <property type="entry name" value="CHEMTRNSDUCR"/>
</dbReference>
<dbReference type="SMART" id="SM00283">
    <property type="entry name" value="MA"/>
    <property type="match status" value="1"/>
</dbReference>
<evidence type="ECO:0000313" key="6">
    <source>
        <dbReference type="Proteomes" id="UP000192761"/>
    </source>
</evidence>
<dbReference type="PANTHER" id="PTHR24422">
    <property type="entry name" value="CHEMOTAXIS PROTEIN METHYLTRANSFERASE"/>
    <property type="match status" value="1"/>
</dbReference>